<dbReference type="Pfam" id="PF01380">
    <property type="entry name" value="SIS"/>
    <property type="match status" value="1"/>
</dbReference>
<dbReference type="InterPro" id="IPR046348">
    <property type="entry name" value="SIS_dom_sf"/>
</dbReference>
<proteinExistence type="predicted"/>
<feature type="domain" description="SIS" evidence="5">
    <location>
        <begin position="125"/>
        <end position="262"/>
    </location>
</feature>
<dbReference type="InterPro" id="IPR001347">
    <property type="entry name" value="SIS_dom"/>
</dbReference>
<dbReference type="GO" id="GO:0003700">
    <property type="term" value="F:DNA-binding transcription factor activity"/>
    <property type="evidence" value="ECO:0007669"/>
    <property type="project" value="InterPro"/>
</dbReference>
<dbReference type="InterPro" id="IPR036388">
    <property type="entry name" value="WH-like_DNA-bd_sf"/>
</dbReference>
<dbReference type="Proteomes" id="UP000184052">
    <property type="component" value="Unassembled WGS sequence"/>
</dbReference>
<dbReference type="InterPro" id="IPR000281">
    <property type="entry name" value="HTH_RpiR"/>
</dbReference>
<dbReference type="AlphaFoldDB" id="A0A1M6N3A4"/>
<evidence type="ECO:0000256" key="1">
    <source>
        <dbReference type="ARBA" id="ARBA00023015"/>
    </source>
</evidence>
<dbReference type="RefSeq" id="WP_073051135.1">
    <property type="nucleotide sequence ID" value="NZ_FQZL01000058.1"/>
</dbReference>
<evidence type="ECO:0000259" key="4">
    <source>
        <dbReference type="PROSITE" id="PS51071"/>
    </source>
</evidence>
<gene>
    <name evidence="6" type="ORF">SAMN02745751_03671</name>
</gene>
<evidence type="ECO:0000256" key="3">
    <source>
        <dbReference type="ARBA" id="ARBA00023163"/>
    </source>
</evidence>
<dbReference type="PROSITE" id="PS51071">
    <property type="entry name" value="HTH_RPIR"/>
    <property type="match status" value="1"/>
</dbReference>
<keyword evidence="7" id="KW-1185">Reference proteome</keyword>
<dbReference type="GO" id="GO:0003677">
    <property type="term" value="F:DNA binding"/>
    <property type="evidence" value="ECO:0007669"/>
    <property type="project" value="UniProtKB-KW"/>
</dbReference>
<dbReference type="GO" id="GO:1901135">
    <property type="term" value="P:carbohydrate derivative metabolic process"/>
    <property type="evidence" value="ECO:0007669"/>
    <property type="project" value="InterPro"/>
</dbReference>
<dbReference type="PROSITE" id="PS51464">
    <property type="entry name" value="SIS"/>
    <property type="match status" value="1"/>
</dbReference>
<dbReference type="GO" id="GO:0097367">
    <property type="term" value="F:carbohydrate derivative binding"/>
    <property type="evidence" value="ECO:0007669"/>
    <property type="project" value="InterPro"/>
</dbReference>
<evidence type="ECO:0000256" key="2">
    <source>
        <dbReference type="ARBA" id="ARBA00023125"/>
    </source>
</evidence>
<dbReference type="InterPro" id="IPR035472">
    <property type="entry name" value="RpiR-like_SIS"/>
</dbReference>
<accession>A0A1M6N3A4</accession>
<dbReference type="InterPro" id="IPR009057">
    <property type="entry name" value="Homeodomain-like_sf"/>
</dbReference>
<name>A0A1M6N3A4_9FIRM</name>
<dbReference type="Pfam" id="PF01418">
    <property type="entry name" value="HTH_6"/>
    <property type="match status" value="1"/>
</dbReference>
<dbReference type="EMBL" id="FQZL01000058">
    <property type="protein sequence ID" value="SHJ90166.1"/>
    <property type="molecule type" value="Genomic_DNA"/>
</dbReference>
<evidence type="ECO:0000259" key="5">
    <source>
        <dbReference type="PROSITE" id="PS51464"/>
    </source>
</evidence>
<dbReference type="SUPFAM" id="SSF53697">
    <property type="entry name" value="SIS domain"/>
    <property type="match status" value="1"/>
</dbReference>
<protein>
    <submittedName>
        <fullName evidence="6">Transcriptional regulator, RpiR family</fullName>
    </submittedName>
</protein>
<dbReference type="PANTHER" id="PTHR30514:SF18">
    <property type="entry name" value="RPIR-FAMILY TRANSCRIPTIONAL REGULATOR"/>
    <property type="match status" value="1"/>
</dbReference>
<dbReference type="Gene3D" id="1.10.10.10">
    <property type="entry name" value="Winged helix-like DNA-binding domain superfamily/Winged helix DNA-binding domain"/>
    <property type="match status" value="1"/>
</dbReference>
<dbReference type="InterPro" id="IPR047640">
    <property type="entry name" value="RpiR-like"/>
</dbReference>
<evidence type="ECO:0000313" key="6">
    <source>
        <dbReference type="EMBL" id="SHJ90166.1"/>
    </source>
</evidence>
<dbReference type="SUPFAM" id="SSF46689">
    <property type="entry name" value="Homeodomain-like"/>
    <property type="match status" value="1"/>
</dbReference>
<reference evidence="6 7" key="1">
    <citation type="submission" date="2016-11" db="EMBL/GenBank/DDBJ databases">
        <authorList>
            <person name="Jaros S."/>
            <person name="Januszkiewicz K."/>
            <person name="Wedrychowicz H."/>
        </authorList>
    </citation>
    <scope>NUCLEOTIDE SEQUENCE [LARGE SCALE GENOMIC DNA]</scope>
    <source>
        <strain evidence="6 7">DSM 17477</strain>
    </source>
</reference>
<dbReference type="Gene3D" id="3.40.50.10490">
    <property type="entry name" value="Glucose-6-phosphate isomerase like protein, domain 1"/>
    <property type="match status" value="1"/>
</dbReference>
<keyword evidence="1" id="KW-0805">Transcription regulation</keyword>
<sequence>MDELLSKINESLPDLPQAQKQVAIFVLENYRDIPFLSVVNMSKLIGVSETTIIKFCVLMGFSGFSTFKKEISNYVQTGITMYNALEDNLSDIEEYGTYDKVLNYDLNNIQNTLNNEINRNNLKKLVNKIEEADNIYVIGFRTSAILSEYLSLILRQQGRKVSCIIPGLGDYADKLCSIKKDDLLISFSFSRYSRDVIKAVRLMKSKGVTCAVFTDSAACPLYSLTDIVFLCETKSSHYSTSYVGCFSLFNALFTETSLVRKEQTTNNLKKLESILNEFDTFSY</sequence>
<feature type="domain" description="HTH rpiR-type" evidence="4">
    <location>
        <begin position="2"/>
        <end position="78"/>
    </location>
</feature>
<organism evidence="6 7">
    <name type="scientific">Dethiosulfatibacter aminovorans DSM 17477</name>
    <dbReference type="NCBI Taxonomy" id="1121476"/>
    <lineage>
        <taxon>Bacteria</taxon>
        <taxon>Bacillati</taxon>
        <taxon>Bacillota</taxon>
        <taxon>Tissierellia</taxon>
        <taxon>Dethiosulfatibacter</taxon>
    </lineage>
</organism>
<dbReference type="CDD" id="cd05013">
    <property type="entry name" value="SIS_RpiR"/>
    <property type="match status" value="1"/>
</dbReference>
<keyword evidence="2" id="KW-0238">DNA-binding</keyword>
<dbReference type="PANTHER" id="PTHR30514">
    <property type="entry name" value="GLUCOKINASE"/>
    <property type="match status" value="1"/>
</dbReference>
<dbReference type="OrthoDB" id="63027at2"/>
<keyword evidence="3" id="KW-0804">Transcription</keyword>
<evidence type="ECO:0000313" key="7">
    <source>
        <dbReference type="Proteomes" id="UP000184052"/>
    </source>
</evidence>
<dbReference type="STRING" id="1121476.SAMN02745751_03671"/>